<feature type="signal peptide" evidence="1">
    <location>
        <begin position="1"/>
        <end position="22"/>
    </location>
</feature>
<accession>A0A0L8FH35</accession>
<dbReference type="AlphaFoldDB" id="A0A0L8FH35"/>
<evidence type="ECO:0000313" key="2">
    <source>
        <dbReference type="EMBL" id="KOF62985.1"/>
    </source>
</evidence>
<name>A0A0L8FH35_OCTBM</name>
<dbReference type="EMBL" id="KQ431922">
    <property type="protein sequence ID" value="KOF62985.1"/>
    <property type="molecule type" value="Genomic_DNA"/>
</dbReference>
<keyword evidence="1" id="KW-0732">Signal</keyword>
<proteinExistence type="predicted"/>
<organism evidence="2">
    <name type="scientific">Octopus bimaculoides</name>
    <name type="common">California two-spotted octopus</name>
    <dbReference type="NCBI Taxonomy" id="37653"/>
    <lineage>
        <taxon>Eukaryota</taxon>
        <taxon>Metazoa</taxon>
        <taxon>Spiralia</taxon>
        <taxon>Lophotrochozoa</taxon>
        <taxon>Mollusca</taxon>
        <taxon>Cephalopoda</taxon>
        <taxon>Coleoidea</taxon>
        <taxon>Octopodiformes</taxon>
        <taxon>Octopoda</taxon>
        <taxon>Incirrata</taxon>
        <taxon>Octopodidae</taxon>
        <taxon>Octopus</taxon>
    </lineage>
</organism>
<sequence length="49" mass="5574">MLPIHALCCSLIFFVFFPPIPALSLPNSTNIHFELKFSLSLHIFSQNNI</sequence>
<evidence type="ECO:0000256" key="1">
    <source>
        <dbReference type="SAM" id="SignalP"/>
    </source>
</evidence>
<reference evidence="2" key="1">
    <citation type="submission" date="2015-07" db="EMBL/GenBank/DDBJ databases">
        <title>MeaNS - Measles Nucleotide Surveillance Program.</title>
        <authorList>
            <person name="Tran T."/>
            <person name="Druce J."/>
        </authorList>
    </citation>
    <scope>NUCLEOTIDE SEQUENCE</scope>
    <source>
        <strain evidence="2">UCB-OBI-ISO-001</strain>
        <tissue evidence="2">Gonad</tissue>
    </source>
</reference>
<protein>
    <submittedName>
        <fullName evidence="2">Uncharacterized protein</fullName>
    </submittedName>
</protein>
<feature type="chain" id="PRO_5005582441" evidence="1">
    <location>
        <begin position="23"/>
        <end position="49"/>
    </location>
</feature>
<gene>
    <name evidence="2" type="ORF">OCBIM_22021003mg</name>
</gene>